<sequence length="176" mass="18105">MEPPRERAAKREPERPAAVFAAAIGDYARVLQGQLGAVTALCNASADHRIRTIGELLADLDALREAAGHAPPEDGGALAGKVLDYAASAEARLLTLVAEGQVQDKTAQMLAGIAEMAGAIGTLDLDALSASPEAAALPRRIVETAHAGFVMAEQRLAFAPTLRGAGQDGGPTAELF</sequence>
<evidence type="ECO:0000313" key="1">
    <source>
        <dbReference type="EMBL" id="MRH22123.1"/>
    </source>
</evidence>
<organism evidence="1 2">
    <name type="scientific">Rhodovulum strictum</name>
    <dbReference type="NCBI Taxonomy" id="58314"/>
    <lineage>
        <taxon>Bacteria</taxon>
        <taxon>Pseudomonadati</taxon>
        <taxon>Pseudomonadota</taxon>
        <taxon>Alphaproteobacteria</taxon>
        <taxon>Rhodobacterales</taxon>
        <taxon>Paracoccaceae</taxon>
        <taxon>Rhodovulum</taxon>
    </lineage>
</organism>
<accession>A0A844BME7</accession>
<protein>
    <submittedName>
        <fullName evidence="1">Uncharacterized protein</fullName>
    </submittedName>
</protein>
<keyword evidence="2" id="KW-1185">Reference proteome</keyword>
<dbReference type="AlphaFoldDB" id="A0A844BME7"/>
<name>A0A844BME7_9RHOB</name>
<dbReference type="RefSeq" id="WP_153749405.1">
    <property type="nucleotide sequence ID" value="NZ_BAAADI010000045.1"/>
</dbReference>
<gene>
    <name evidence="1" type="ORF">GH815_14085</name>
</gene>
<dbReference type="OrthoDB" id="9969264at2"/>
<reference evidence="1 2" key="1">
    <citation type="submission" date="2019-11" db="EMBL/GenBank/DDBJ databases">
        <title>Draft Whole-Genome sequence of the marine photosynthetic bacterium Rhodovulum strictum DSM 11289.</title>
        <authorList>
            <person name="Kyndt J.A."/>
            <person name="Meyer T.E."/>
        </authorList>
    </citation>
    <scope>NUCLEOTIDE SEQUENCE [LARGE SCALE GENOMIC DNA]</scope>
    <source>
        <strain evidence="1 2">DSM 11289</strain>
    </source>
</reference>
<comment type="caution">
    <text evidence="1">The sequence shown here is derived from an EMBL/GenBank/DDBJ whole genome shotgun (WGS) entry which is preliminary data.</text>
</comment>
<dbReference type="Proteomes" id="UP000466730">
    <property type="component" value="Unassembled WGS sequence"/>
</dbReference>
<dbReference type="EMBL" id="WJPO01000024">
    <property type="protein sequence ID" value="MRH22123.1"/>
    <property type="molecule type" value="Genomic_DNA"/>
</dbReference>
<proteinExistence type="predicted"/>
<evidence type="ECO:0000313" key="2">
    <source>
        <dbReference type="Proteomes" id="UP000466730"/>
    </source>
</evidence>